<name>A0A507DG20_9FUNG</name>
<dbReference type="AlphaFoldDB" id="A0A507DG20"/>
<organism evidence="1 2">
    <name type="scientific">Synchytrium endobioticum</name>
    <dbReference type="NCBI Taxonomy" id="286115"/>
    <lineage>
        <taxon>Eukaryota</taxon>
        <taxon>Fungi</taxon>
        <taxon>Fungi incertae sedis</taxon>
        <taxon>Chytridiomycota</taxon>
        <taxon>Chytridiomycota incertae sedis</taxon>
        <taxon>Chytridiomycetes</taxon>
        <taxon>Synchytriales</taxon>
        <taxon>Synchytriaceae</taxon>
        <taxon>Synchytrium</taxon>
    </lineage>
</organism>
<protein>
    <submittedName>
        <fullName evidence="1">Uncharacterized protein</fullName>
    </submittedName>
</protein>
<evidence type="ECO:0000313" key="1">
    <source>
        <dbReference type="EMBL" id="TPX50612.1"/>
    </source>
</evidence>
<accession>A0A507DG20</accession>
<comment type="caution">
    <text evidence="1">The sequence shown here is derived from an EMBL/GenBank/DDBJ whole genome shotgun (WGS) entry which is preliminary data.</text>
</comment>
<reference evidence="1 2" key="1">
    <citation type="journal article" date="2019" name="Sci. Rep.">
        <title>Comparative genomics of chytrid fungi reveal insights into the obligate biotrophic and pathogenic lifestyle of Synchytrium endobioticum.</title>
        <authorList>
            <person name="van de Vossenberg B.T.L.H."/>
            <person name="Warris S."/>
            <person name="Nguyen H.D.T."/>
            <person name="van Gent-Pelzer M.P.E."/>
            <person name="Joly D.L."/>
            <person name="van de Geest H.C."/>
            <person name="Bonants P.J.M."/>
            <person name="Smith D.S."/>
            <person name="Levesque C.A."/>
            <person name="van der Lee T.A.J."/>
        </authorList>
    </citation>
    <scope>NUCLEOTIDE SEQUENCE [LARGE SCALE GENOMIC DNA]</scope>
    <source>
        <strain evidence="1 2">LEV6574</strain>
    </source>
</reference>
<dbReference type="EMBL" id="QEAM01000015">
    <property type="protein sequence ID" value="TPX50612.1"/>
    <property type="molecule type" value="Genomic_DNA"/>
</dbReference>
<dbReference type="Proteomes" id="UP000320475">
    <property type="component" value="Unassembled WGS sequence"/>
</dbReference>
<sequence length="70" mass="8439">MRLCFYYIFTAKASNIALYRTRRIIETAFGRITWHARSREMERNHTTRRRAITTRIVIQSLASFQIFPTQ</sequence>
<proteinExistence type="predicted"/>
<evidence type="ECO:0000313" key="2">
    <source>
        <dbReference type="Proteomes" id="UP000320475"/>
    </source>
</evidence>
<gene>
    <name evidence="1" type="ORF">SeLEV6574_g00773</name>
</gene>